<gene>
    <name evidence="7" type="ORF">E5222_14730</name>
</gene>
<sequence>MTREGRPVICLAASGGGHVRQILDLAPLWDEYPHFLVTEATALGRSLSEKFDTSFVPHFALGQAKLGAPFLMLGRALSSLWTSLRIVLKRRPDIVITTGAGSQVFILFWARLLGARIILIDSFARFDAPSAFARMAGFLAHHRFAQSEGSARSWNGAVAFDPLKHIDTPAPEKEDLLLATVGATLPFARLVDYVAAAKEAGHIPERVLLQVGEDGEGGEGIDGVETVKELSFDAIRQSLTKAKLVVCHGGTGSIITALQQHCRVIVIPRQFALGEHYDNHQVEIAEAFAARGLILVAHDQESFAEALEKARNHRPQAVTTDYSEMIAALRPIVESVVPRRSGTALTG</sequence>
<reference evidence="7 8" key="1">
    <citation type="submission" date="2019-04" db="EMBL/GenBank/DDBJ databases">
        <title>Altererythrobacter aquimixticola sp. nov., isolated from sediment of junction between the ocean and a freshwater spring.</title>
        <authorList>
            <person name="Yoon J.-H."/>
        </authorList>
    </citation>
    <scope>NUCLEOTIDE SEQUENCE [LARGE SCALE GENOMIC DNA]</scope>
    <source>
        <strain evidence="7 8">SSKS-13</strain>
    </source>
</reference>
<dbReference type="RefSeq" id="WP_136694560.1">
    <property type="nucleotide sequence ID" value="NZ_SSHH01000004.1"/>
</dbReference>
<evidence type="ECO:0000256" key="4">
    <source>
        <dbReference type="ARBA" id="ARBA00022679"/>
    </source>
</evidence>
<protein>
    <submittedName>
        <fullName evidence="7">Exopolysaccharide biosynthesis protein</fullName>
    </submittedName>
</protein>
<dbReference type="InterPro" id="IPR039042">
    <property type="entry name" value="Alg13-like"/>
</dbReference>
<keyword evidence="8" id="KW-1185">Reference proteome</keyword>
<dbReference type="Gene3D" id="3.40.50.2000">
    <property type="entry name" value="Glycogen Phosphorylase B"/>
    <property type="match status" value="2"/>
</dbReference>
<dbReference type="SUPFAM" id="SSF53756">
    <property type="entry name" value="UDP-Glycosyltransferase/glycogen phosphorylase"/>
    <property type="match status" value="1"/>
</dbReference>
<evidence type="ECO:0000256" key="3">
    <source>
        <dbReference type="ARBA" id="ARBA00022676"/>
    </source>
</evidence>
<organism evidence="7 8">
    <name type="scientific">Alteraurantiacibacter aquimixticola</name>
    <dbReference type="NCBI Taxonomy" id="2489173"/>
    <lineage>
        <taxon>Bacteria</taxon>
        <taxon>Pseudomonadati</taxon>
        <taxon>Pseudomonadota</taxon>
        <taxon>Alphaproteobacteria</taxon>
        <taxon>Sphingomonadales</taxon>
        <taxon>Erythrobacteraceae</taxon>
        <taxon>Alteraurantiacibacter</taxon>
    </lineage>
</organism>
<dbReference type="EMBL" id="SSHH01000004">
    <property type="protein sequence ID" value="TIX48985.1"/>
    <property type="molecule type" value="Genomic_DNA"/>
</dbReference>
<comment type="caution">
    <text evidence="7">The sequence shown here is derived from an EMBL/GenBank/DDBJ whole genome shotgun (WGS) entry which is preliminary data.</text>
</comment>
<dbReference type="PANTHER" id="PTHR12867:SF6">
    <property type="entry name" value="N-ACETYLGLUCOSAMINYLDIPHOSPHODOLICHOL N-ACETYLGLUCOSAMINYLTRANSFERASE"/>
    <property type="match status" value="1"/>
</dbReference>
<dbReference type="InterPro" id="IPR007235">
    <property type="entry name" value="Glyco_trans_28_C"/>
</dbReference>
<evidence type="ECO:0000313" key="8">
    <source>
        <dbReference type="Proteomes" id="UP000309389"/>
    </source>
</evidence>
<feature type="domain" description="Glycosyl transferase family 28 C-terminal" evidence="6">
    <location>
        <begin position="180"/>
        <end position="318"/>
    </location>
</feature>
<accession>A0A4T3EWP1</accession>
<dbReference type="Proteomes" id="UP000309389">
    <property type="component" value="Unassembled WGS sequence"/>
</dbReference>
<proteinExistence type="inferred from homology"/>
<evidence type="ECO:0000256" key="1">
    <source>
        <dbReference type="ARBA" id="ARBA00004240"/>
    </source>
</evidence>
<comment type="subcellular location">
    <subcellularLocation>
        <location evidence="1">Endoplasmic reticulum</location>
    </subcellularLocation>
</comment>
<name>A0A4T3EWP1_9SPHN</name>
<comment type="similarity">
    <text evidence="2">Belongs to the glycosyltransferase 28 family.</text>
</comment>
<evidence type="ECO:0000256" key="5">
    <source>
        <dbReference type="ARBA" id="ARBA00022824"/>
    </source>
</evidence>
<dbReference type="GO" id="GO:0016758">
    <property type="term" value="F:hexosyltransferase activity"/>
    <property type="evidence" value="ECO:0007669"/>
    <property type="project" value="InterPro"/>
</dbReference>
<dbReference type="AlphaFoldDB" id="A0A4T3EWP1"/>
<keyword evidence="3" id="KW-0328">Glycosyltransferase</keyword>
<evidence type="ECO:0000259" key="6">
    <source>
        <dbReference type="Pfam" id="PF04101"/>
    </source>
</evidence>
<dbReference type="GO" id="GO:0006488">
    <property type="term" value="P:dolichol-linked oligosaccharide biosynthetic process"/>
    <property type="evidence" value="ECO:0007669"/>
    <property type="project" value="InterPro"/>
</dbReference>
<keyword evidence="5" id="KW-0256">Endoplasmic reticulum</keyword>
<evidence type="ECO:0000256" key="2">
    <source>
        <dbReference type="ARBA" id="ARBA00006962"/>
    </source>
</evidence>
<dbReference type="NCBIfam" id="NF046028">
    <property type="entry name" value="GluronsyltaseWelK"/>
    <property type="match status" value="1"/>
</dbReference>
<dbReference type="PANTHER" id="PTHR12867">
    <property type="entry name" value="GLYCOSYL TRANSFERASE-RELATED"/>
    <property type="match status" value="1"/>
</dbReference>
<dbReference type="OrthoDB" id="555447at2"/>
<evidence type="ECO:0000313" key="7">
    <source>
        <dbReference type="EMBL" id="TIX48985.1"/>
    </source>
</evidence>
<dbReference type="Pfam" id="PF04101">
    <property type="entry name" value="Glyco_tran_28_C"/>
    <property type="match status" value="1"/>
</dbReference>
<keyword evidence="4" id="KW-0808">Transferase</keyword>